<dbReference type="EMBL" id="KV454209">
    <property type="protein sequence ID" value="ODQ61281.1"/>
    <property type="molecule type" value="Genomic_DNA"/>
</dbReference>
<dbReference type="InterPro" id="IPR036180">
    <property type="entry name" value="Gelsolin-like_dom_sf"/>
</dbReference>
<feature type="domain" description="Sec23/Sec24 helical" evidence="10">
    <location>
        <begin position="626"/>
        <end position="726"/>
    </location>
</feature>
<comment type="subcellular location">
    <subcellularLocation>
        <location evidence="1">Golgi apparatus membrane</location>
    </subcellularLocation>
</comment>
<organism evidence="12 13">
    <name type="scientific">Wickerhamomyces anomalus (strain ATCC 58044 / CBS 1984 / NCYC 433 / NRRL Y-366-8)</name>
    <name type="common">Yeast</name>
    <name type="synonym">Hansenula anomala</name>
    <dbReference type="NCBI Taxonomy" id="683960"/>
    <lineage>
        <taxon>Eukaryota</taxon>
        <taxon>Fungi</taxon>
        <taxon>Dikarya</taxon>
        <taxon>Ascomycota</taxon>
        <taxon>Saccharomycotina</taxon>
        <taxon>Saccharomycetes</taxon>
        <taxon>Phaffomycetales</taxon>
        <taxon>Wickerhamomycetaceae</taxon>
        <taxon>Wickerhamomyces</taxon>
    </lineage>
</organism>
<dbReference type="InterPro" id="IPR050550">
    <property type="entry name" value="SEC23_SEC24_subfamily"/>
</dbReference>
<dbReference type="Gene3D" id="2.30.30.380">
    <property type="entry name" value="Zn-finger domain of Sec23/24"/>
    <property type="match status" value="1"/>
</dbReference>
<evidence type="ECO:0000256" key="5">
    <source>
        <dbReference type="ARBA" id="ARBA00023034"/>
    </source>
</evidence>
<dbReference type="Gene3D" id="2.60.40.1670">
    <property type="entry name" value="beta-sandwich domain of Sec23/24"/>
    <property type="match status" value="1"/>
</dbReference>
<dbReference type="GeneID" id="30198673"/>
<keyword evidence="3" id="KW-0813">Transport</keyword>
<evidence type="ECO:0000256" key="1">
    <source>
        <dbReference type="ARBA" id="ARBA00004394"/>
    </source>
</evidence>
<accession>A0A1E3P770</accession>
<sequence>MSNTPLDQLTNGVQNLGLADQQQQQQIGGQAPVHSKKKRPARAYHNLNTAPGAAAAASQFQASNPQAFGNSAALQQPFQTPLGYPSPAASSLAGTPSAFTPDVSGIPSQFAQAPIAPVPTNGQDASGSLSVPYQRKLQEAEYATNTFKSFENVLPPTSTTKYVSIDQGCAIPKFMRLSMYNVPSSEALRNSTKLPLGLTVRPFAPLEYNEEPVPEVDLTPIGGPPRCRRCRTYINPGMTFTHEQKVICNMCKFATPIPTEYQSPLDATGRRIDFLQRPELHLGTVDFIVPETYWSEEGVEPSSLHHVFLIDVSATNDIIRSTTEAIRSTLDKLPPFVKVAIITYDQRVQFYNLKSEQSQVHVASDLEDPFVPIYDGLFVDPQEYVFQINDALNKIDELYFEYKSPEVAYGAALKYALYALGTVGGGKVTATLSKLPSWGPGTLTNPNDKDNGTDTFKSENTYYNKLADEYIKMNVGLDLFVITRSSVDLINSSIITNKTSGLLKLYSNYQPERDEIQFNEDYKKAILSTRGYQGQLKVRCSAGLQVAKYYGNFDSKTTNDPKLPVLSSEQQYSVLFSYDEKINTKEDAHFQAALLYTGLDGKRRVRVINSVVAITSDVAEVFSFADQDVVLDIIIKDCLSYLSKQHPTEIKLTTTNKLVEVFTQYRGLAVQNNLMPTELVFPDSLKTLIAYISSFQKSKIFKTSIPNNPKIYDYYELNSLPLDKMLLKLYPRIIGLHNLDEKDCLYDDVSGYFNLSINSRAASKDLEYGGAYFIFNGEKLYLWIHNAVNPLLLNDLLGVEKLEELAYFKNDLPELNTHVSLQARNLVEYYKNLLGFENLTFQLVRVGIDGSEFEIGDQLVEDRAIDKTQGFDEFLVNIHKQIRDRLENDKVIKASEPKHDDSTLSQRFVHF</sequence>
<dbReference type="InterPro" id="IPR007123">
    <property type="entry name" value="Gelsolin-like_dom"/>
</dbReference>
<evidence type="ECO:0000259" key="9">
    <source>
        <dbReference type="Pfam" id="PF04811"/>
    </source>
</evidence>
<dbReference type="OrthoDB" id="49016at2759"/>
<evidence type="ECO:0000256" key="3">
    <source>
        <dbReference type="ARBA" id="ARBA00022448"/>
    </source>
</evidence>
<dbReference type="PANTHER" id="PTHR13803:SF4">
    <property type="entry name" value="SECRETORY 24CD, ISOFORM C"/>
    <property type="match status" value="1"/>
</dbReference>
<evidence type="ECO:0000259" key="8">
    <source>
        <dbReference type="Pfam" id="PF04810"/>
    </source>
</evidence>
<evidence type="ECO:0000259" key="7">
    <source>
        <dbReference type="Pfam" id="PF00626"/>
    </source>
</evidence>
<dbReference type="GO" id="GO:0030127">
    <property type="term" value="C:COPII vesicle coat"/>
    <property type="evidence" value="ECO:0007669"/>
    <property type="project" value="EnsemblFungi"/>
</dbReference>
<dbReference type="Gene3D" id="3.40.50.410">
    <property type="entry name" value="von Willebrand factor, type A domain"/>
    <property type="match status" value="1"/>
</dbReference>
<dbReference type="Proteomes" id="UP000094112">
    <property type="component" value="Unassembled WGS sequence"/>
</dbReference>
<dbReference type="InterPro" id="IPR006896">
    <property type="entry name" value="Sec23/24_trunk_dom"/>
</dbReference>
<dbReference type="InterPro" id="IPR036175">
    <property type="entry name" value="Sec23/24_helical_dom_sf"/>
</dbReference>
<evidence type="ECO:0000256" key="2">
    <source>
        <dbReference type="ARBA" id="ARBA00008334"/>
    </source>
</evidence>
<dbReference type="InterPro" id="IPR006895">
    <property type="entry name" value="Znf_Sec23_Sec24"/>
</dbReference>
<keyword evidence="5" id="KW-0333">Golgi apparatus</keyword>
<dbReference type="SUPFAM" id="SSF82919">
    <property type="entry name" value="Zn-finger domain of Sec23/24"/>
    <property type="match status" value="1"/>
</dbReference>
<gene>
    <name evidence="12" type="ORF">WICANDRAFT_27936</name>
</gene>
<evidence type="ECO:0000313" key="13">
    <source>
        <dbReference type="Proteomes" id="UP000094112"/>
    </source>
</evidence>
<name>A0A1E3P770_WICAA</name>
<feature type="domain" description="Gelsolin-like" evidence="7">
    <location>
        <begin position="759"/>
        <end position="815"/>
    </location>
</feature>
<dbReference type="Gene3D" id="1.20.120.730">
    <property type="entry name" value="Sec23/Sec24 helical domain"/>
    <property type="match status" value="1"/>
</dbReference>
<dbReference type="PANTHER" id="PTHR13803">
    <property type="entry name" value="SEC24-RELATED PROTEIN"/>
    <property type="match status" value="1"/>
</dbReference>
<dbReference type="GO" id="GO:0006886">
    <property type="term" value="P:intracellular protein transport"/>
    <property type="evidence" value="ECO:0007669"/>
    <property type="project" value="EnsemblFungi"/>
</dbReference>
<dbReference type="InterPro" id="IPR006900">
    <property type="entry name" value="Sec23/24_helical_dom"/>
</dbReference>
<dbReference type="RefSeq" id="XP_019040488.1">
    <property type="nucleotide sequence ID" value="XM_019181427.1"/>
</dbReference>
<dbReference type="GO" id="GO:0090110">
    <property type="term" value="P:COPII-coated vesicle cargo loading"/>
    <property type="evidence" value="ECO:0007669"/>
    <property type="project" value="EnsemblFungi"/>
</dbReference>
<dbReference type="Gene3D" id="3.40.20.10">
    <property type="entry name" value="Severin"/>
    <property type="match status" value="1"/>
</dbReference>
<dbReference type="InterPro" id="IPR036174">
    <property type="entry name" value="Znf_Sec23_Sec24_sf"/>
</dbReference>
<dbReference type="Pfam" id="PF04811">
    <property type="entry name" value="Sec23_trunk"/>
    <property type="match status" value="1"/>
</dbReference>
<feature type="compositionally biased region" description="Low complexity" evidence="6">
    <location>
        <begin position="21"/>
        <end position="30"/>
    </location>
</feature>
<evidence type="ECO:0000259" key="10">
    <source>
        <dbReference type="Pfam" id="PF04815"/>
    </source>
</evidence>
<dbReference type="GO" id="GO:0000139">
    <property type="term" value="C:Golgi membrane"/>
    <property type="evidence" value="ECO:0007669"/>
    <property type="project" value="UniProtKB-SubCell"/>
</dbReference>
<dbReference type="Pfam" id="PF04815">
    <property type="entry name" value="Sec23_helical"/>
    <property type="match status" value="1"/>
</dbReference>
<dbReference type="InterPro" id="IPR029006">
    <property type="entry name" value="ADF-H/Gelsolin-like_dom_sf"/>
</dbReference>
<feature type="domain" description="Sec23/Sec24 beta-sandwich" evidence="11">
    <location>
        <begin position="531"/>
        <end position="614"/>
    </location>
</feature>
<dbReference type="Pfam" id="PF08033">
    <property type="entry name" value="Sec23_BS"/>
    <property type="match status" value="1"/>
</dbReference>
<dbReference type="SUPFAM" id="SSF53300">
    <property type="entry name" value="vWA-like"/>
    <property type="match status" value="1"/>
</dbReference>
<dbReference type="AlphaFoldDB" id="A0A1E3P770"/>
<evidence type="ECO:0000256" key="4">
    <source>
        <dbReference type="ARBA" id="ARBA00022927"/>
    </source>
</evidence>
<keyword evidence="13" id="KW-1185">Reference proteome</keyword>
<feature type="domain" description="Sec23/Sec24 trunk" evidence="9">
    <location>
        <begin position="302"/>
        <end position="525"/>
    </location>
</feature>
<dbReference type="GO" id="GO:0008270">
    <property type="term" value="F:zinc ion binding"/>
    <property type="evidence" value="ECO:0007669"/>
    <property type="project" value="InterPro"/>
</dbReference>
<feature type="domain" description="Zinc finger Sec23/Sec24-type" evidence="8">
    <location>
        <begin position="224"/>
        <end position="261"/>
    </location>
</feature>
<dbReference type="STRING" id="683960.A0A1E3P770"/>
<evidence type="ECO:0000259" key="11">
    <source>
        <dbReference type="Pfam" id="PF08033"/>
    </source>
</evidence>
<protein>
    <submittedName>
        <fullName evidence="12">Uncharacterized protein</fullName>
    </submittedName>
</protein>
<dbReference type="GO" id="GO:0000149">
    <property type="term" value="F:SNARE binding"/>
    <property type="evidence" value="ECO:0007669"/>
    <property type="project" value="TreeGrafter"/>
</dbReference>
<dbReference type="InterPro" id="IPR012990">
    <property type="entry name" value="Beta-sandwich_Sec23_24"/>
</dbReference>
<evidence type="ECO:0000313" key="12">
    <source>
        <dbReference type="EMBL" id="ODQ61281.1"/>
    </source>
</evidence>
<proteinExistence type="inferred from homology"/>
<dbReference type="Pfam" id="PF04810">
    <property type="entry name" value="zf-Sec23_Sec24"/>
    <property type="match status" value="1"/>
</dbReference>
<dbReference type="SUPFAM" id="SSF81995">
    <property type="entry name" value="beta-sandwich domain of Sec23/24"/>
    <property type="match status" value="1"/>
</dbReference>
<evidence type="ECO:0000256" key="6">
    <source>
        <dbReference type="SAM" id="MobiDB-lite"/>
    </source>
</evidence>
<dbReference type="GO" id="GO:0070971">
    <property type="term" value="C:endoplasmic reticulum exit site"/>
    <property type="evidence" value="ECO:0007669"/>
    <property type="project" value="TreeGrafter"/>
</dbReference>
<dbReference type="SUPFAM" id="SSF81811">
    <property type="entry name" value="Helical domain of Sec23/24"/>
    <property type="match status" value="1"/>
</dbReference>
<feature type="region of interest" description="Disordered" evidence="6">
    <location>
        <begin position="21"/>
        <end position="40"/>
    </location>
</feature>
<dbReference type="InterPro" id="IPR036465">
    <property type="entry name" value="vWFA_dom_sf"/>
</dbReference>
<dbReference type="Pfam" id="PF00626">
    <property type="entry name" value="Gelsolin"/>
    <property type="match status" value="1"/>
</dbReference>
<comment type="similarity">
    <text evidence="2">Belongs to the SEC23/SEC24 family. SEC24 subfamily.</text>
</comment>
<reference evidence="12 13" key="1">
    <citation type="journal article" date="2016" name="Proc. Natl. Acad. Sci. U.S.A.">
        <title>Comparative genomics of biotechnologically important yeasts.</title>
        <authorList>
            <person name="Riley R."/>
            <person name="Haridas S."/>
            <person name="Wolfe K.H."/>
            <person name="Lopes M.R."/>
            <person name="Hittinger C.T."/>
            <person name="Goeker M."/>
            <person name="Salamov A.A."/>
            <person name="Wisecaver J.H."/>
            <person name="Long T.M."/>
            <person name="Calvey C.H."/>
            <person name="Aerts A.L."/>
            <person name="Barry K.W."/>
            <person name="Choi C."/>
            <person name="Clum A."/>
            <person name="Coughlan A.Y."/>
            <person name="Deshpande S."/>
            <person name="Douglass A.P."/>
            <person name="Hanson S.J."/>
            <person name="Klenk H.-P."/>
            <person name="LaButti K.M."/>
            <person name="Lapidus A."/>
            <person name="Lindquist E.A."/>
            <person name="Lipzen A.M."/>
            <person name="Meier-Kolthoff J.P."/>
            <person name="Ohm R.A."/>
            <person name="Otillar R.P."/>
            <person name="Pangilinan J.L."/>
            <person name="Peng Y."/>
            <person name="Rokas A."/>
            <person name="Rosa C.A."/>
            <person name="Scheuner C."/>
            <person name="Sibirny A.A."/>
            <person name="Slot J.C."/>
            <person name="Stielow J.B."/>
            <person name="Sun H."/>
            <person name="Kurtzman C.P."/>
            <person name="Blackwell M."/>
            <person name="Grigoriev I.V."/>
            <person name="Jeffries T.W."/>
        </authorList>
    </citation>
    <scope>NUCLEOTIDE SEQUENCE [LARGE SCALE GENOMIC DNA]</scope>
    <source>
        <strain evidence="13">ATCC 58044 / CBS 1984 / NCYC 433 / NRRL Y-366-8</strain>
    </source>
</reference>
<dbReference type="SUPFAM" id="SSF82754">
    <property type="entry name" value="C-terminal, gelsolin-like domain of Sec23/24"/>
    <property type="match status" value="1"/>
</dbReference>
<keyword evidence="4" id="KW-0653">Protein transport</keyword>